<protein>
    <submittedName>
        <fullName evidence="1">Uncharacterized protein</fullName>
    </submittedName>
</protein>
<organism evidence="1">
    <name type="scientific">bioreactor metagenome</name>
    <dbReference type="NCBI Taxonomy" id="1076179"/>
    <lineage>
        <taxon>unclassified sequences</taxon>
        <taxon>metagenomes</taxon>
        <taxon>ecological metagenomes</taxon>
    </lineage>
</organism>
<sequence>MQAQALKLRVPLAPGTPFSTTHFIAGPEYVVMLYNLYGTHTLLPGPKADRAFVQKILANMAAA</sequence>
<proteinExistence type="predicted"/>
<dbReference type="AlphaFoldDB" id="A0A644W9I7"/>
<comment type="caution">
    <text evidence="1">The sequence shown here is derived from an EMBL/GenBank/DDBJ whole genome shotgun (WGS) entry which is preliminary data.</text>
</comment>
<gene>
    <name evidence="1" type="ORF">SDC9_46626</name>
</gene>
<evidence type="ECO:0000313" key="1">
    <source>
        <dbReference type="EMBL" id="MPM00402.1"/>
    </source>
</evidence>
<accession>A0A644W9I7</accession>
<reference evidence="1" key="1">
    <citation type="submission" date="2019-08" db="EMBL/GenBank/DDBJ databases">
        <authorList>
            <person name="Kucharzyk K."/>
            <person name="Murdoch R.W."/>
            <person name="Higgins S."/>
            <person name="Loffler F."/>
        </authorList>
    </citation>
    <scope>NUCLEOTIDE SEQUENCE</scope>
</reference>
<name>A0A644W9I7_9ZZZZ</name>
<dbReference type="EMBL" id="VSSQ01000728">
    <property type="protein sequence ID" value="MPM00402.1"/>
    <property type="molecule type" value="Genomic_DNA"/>
</dbReference>